<accession>C1G0S0</accession>
<dbReference type="InParanoid" id="C1G0S0"/>
<dbReference type="HOGENOM" id="CLU_2360318_0_0_1"/>
<protein>
    <submittedName>
        <fullName evidence="1">Uncharacterized protein</fullName>
    </submittedName>
</protein>
<reference evidence="1 2" key="1">
    <citation type="journal article" date="2011" name="PLoS Genet.">
        <title>Comparative genomic analysis of human fungal pathogens causing paracoccidioidomycosis.</title>
        <authorList>
            <person name="Desjardins C.A."/>
            <person name="Champion M.D."/>
            <person name="Holder J.W."/>
            <person name="Muszewska A."/>
            <person name="Goldberg J."/>
            <person name="Bailao A.M."/>
            <person name="Brigido M.M."/>
            <person name="Ferreira M.E."/>
            <person name="Garcia A.M."/>
            <person name="Grynberg M."/>
            <person name="Gujja S."/>
            <person name="Heiman D.I."/>
            <person name="Henn M.R."/>
            <person name="Kodira C.D."/>
            <person name="Leon-Narvaez H."/>
            <person name="Longo L.V."/>
            <person name="Ma L.J."/>
            <person name="Malavazi I."/>
            <person name="Matsuo A.L."/>
            <person name="Morais F.V."/>
            <person name="Pereira M."/>
            <person name="Rodriguez-Brito S."/>
            <person name="Sakthikumar S."/>
            <person name="Salem-Izacc S.M."/>
            <person name="Sykes S.M."/>
            <person name="Teixeira M.M."/>
            <person name="Vallejo M.C."/>
            <person name="Walter M.E."/>
            <person name="Yandava C."/>
            <person name="Young S."/>
            <person name="Zeng Q."/>
            <person name="Zucker J."/>
            <person name="Felipe M.S."/>
            <person name="Goldman G.H."/>
            <person name="Haas B.J."/>
            <person name="McEwen J.G."/>
            <person name="Nino-Vega G."/>
            <person name="Puccia R."/>
            <person name="San-Blas G."/>
            <person name="Soares C.M."/>
            <person name="Birren B.W."/>
            <person name="Cuomo C.A."/>
        </authorList>
    </citation>
    <scope>NUCLEOTIDE SEQUENCE [LARGE SCALE GENOMIC DNA]</scope>
    <source>
        <strain evidence="1 2">Pb18</strain>
    </source>
</reference>
<dbReference type="GeneID" id="22580293"/>
<organism evidence="1 2">
    <name type="scientific">Paracoccidioides brasiliensis (strain Pb18)</name>
    <dbReference type="NCBI Taxonomy" id="502780"/>
    <lineage>
        <taxon>Eukaryota</taxon>
        <taxon>Fungi</taxon>
        <taxon>Dikarya</taxon>
        <taxon>Ascomycota</taxon>
        <taxon>Pezizomycotina</taxon>
        <taxon>Eurotiomycetes</taxon>
        <taxon>Eurotiomycetidae</taxon>
        <taxon>Onygenales</taxon>
        <taxon>Ajellomycetaceae</taxon>
        <taxon>Paracoccidioides</taxon>
    </lineage>
</organism>
<proteinExistence type="predicted"/>
<dbReference type="AlphaFoldDB" id="C1G0S0"/>
<dbReference type="Proteomes" id="UP000001628">
    <property type="component" value="Unassembled WGS sequence"/>
</dbReference>
<dbReference type="VEuPathDB" id="FungiDB:PADG_00460"/>
<evidence type="ECO:0000313" key="2">
    <source>
        <dbReference type="Proteomes" id="UP000001628"/>
    </source>
</evidence>
<keyword evidence="2" id="KW-1185">Reference proteome</keyword>
<dbReference type="EMBL" id="KN275957">
    <property type="protein sequence ID" value="EEH44171.2"/>
    <property type="molecule type" value="Genomic_DNA"/>
</dbReference>
<dbReference type="RefSeq" id="XP_010755837.1">
    <property type="nucleotide sequence ID" value="XM_010757535.1"/>
</dbReference>
<gene>
    <name evidence="1" type="ORF">PADG_00460</name>
</gene>
<evidence type="ECO:0000313" key="1">
    <source>
        <dbReference type="EMBL" id="EEH44171.2"/>
    </source>
</evidence>
<dbReference type="KEGG" id="pbn:PADG_00460"/>
<name>C1G0S0_PARBD</name>
<sequence length="97" mass="10406">MFSSLARSSFINEAEKENIEKRTMAKTGSPVPLLQPVRHACVSVGPPDGAAAADCQPVEEYQISPVMLSGLEANAVGAFGYGCFQGPTHRKSWLIVR</sequence>